<dbReference type="AlphaFoldDB" id="A0A2S6HL00"/>
<organism evidence="1 2">
    <name type="scientific">Methylobacter tundripaludum</name>
    <dbReference type="NCBI Taxonomy" id="173365"/>
    <lineage>
        <taxon>Bacteria</taxon>
        <taxon>Pseudomonadati</taxon>
        <taxon>Pseudomonadota</taxon>
        <taxon>Gammaproteobacteria</taxon>
        <taxon>Methylococcales</taxon>
        <taxon>Methylococcaceae</taxon>
        <taxon>Methylobacter</taxon>
    </lineage>
</organism>
<accession>A0A2S6HL00</accession>
<protein>
    <submittedName>
        <fullName evidence="1">Uncharacterized protein</fullName>
    </submittedName>
</protein>
<evidence type="ECO:0000313" key="2">
    <source>
        <dbReference type="Proteomes" id="UP000240010"/>
    </source>
</evidence>
<reference evidence="1 2" key="1">
    <citation type="submission" date="2018-02" db="EMBL/GenBank/DDBJ databases">
        <title>Subsurface microbial communities from deep shales in Ohio and West Virginia, USA.</title>
        <authorList>
            <person name="Wrighton K."/>
        </authorList>
    </citation>
    <scope>NUCLEOTIDE SEQUENCE [LARGE SCALE GENOMIC DNA]</scope>
    <source>
        <strain evidence="1 2">OWC-DMM</strain>
    </source>
</reference>
<sequence length="245" mass="26580">MAGNTDNIHGWNPLYRDRDPYPLPGNNFDSFLFNHGRPGNFNYRQVAGTNVLDHQGHIVPQNILNIVLDPLMIAMSEACNNAVDVVNFINNQIPPRPWLQQVLNYVNALQAPPIAAPETAFFDWGTPVILNDAANAETRVGGFFSIMTWNPVNICRAPVDAQRGNYPGNAVDVQVFTYLDANNLADPACLIAIQNVINNPNNAAAIEAFLSACSAMLAAQLIAGAGFYAFPWQANPLAPGVLIPA</sequence>
<proteinExistence type="predicted"/>
<dbReference type="Proteomes" id="UP000240010">
    <property type="component" value="Unassembled WGS sequence"/>
</dbReference>
<dbReference type="RefSeq" id="WP_104427518.1">
    <property type="nucleotide sequence ID" value="NZ_PTIZ01000001.1"/>
</dbReference>
<comment type="caution">
    <text evidence="1">The sequence shown here is derived from an EMBL/GenBank/DDBJ whole genome shotgun (WGS) entry which is preliminary data.</text>
</comment>
<gene>
    <name evidence="1" type="ORF">B0F87_101551</name>
</gene>
<name>A0A2S6HL00_9GAMM</name>
<dbReference type="EMBL" id="PTIZ01000001">
    <property type="protein sequence ID" value="PPK78169.1"/>
    <property type="molecule type" value="Genomic_DNA"/>
</dbReference>
<evidence type="ECO:0000313" key="1">
    <source>
        <dbReference type="EMBL" id="PPK78169.1"/>
    </source>
</evidence>